<evidence type="ECO:0000313" key="2">
    <source>
        <dbReference type="EMBL" id="ACR18173.1"/>
    </source>
</evidence>
<dbReference type="OrthoDB" id="3218228at2"/>
<proteinExistence type="predicted"/>
<protein>
    <recommendedName>
        <fullName evidence="4">DUF3987 domain-containing protein</fullName>
    </recommendedName>
</protein>
<accession>C4LK18</accession>
<keyword evidence="3" id="KW-1185">Reference proteome</keyword>
<evidence type="ECO:0000313" key="3">
    <source>
        <dbReference type="Proteomes" id="UP000001473"/>
    </source>
</evidence>
<dbReference type="Proteomes" id="UP000001473">
    <property type="component" value="Chromosome"/>
</dbReference>
<name>C4LK18_CORK4</name>
<reference evidence="2 3" key="1">
    <citation type="journal article" date="2008" name="J. Biotechnol.">
        <title>Ultrafast pyrosequencing of Corynebacterium kroppenstedtii DSM44385 revealed insights into the physiology of a lipophilic corynebacterium that lacks mycolic acids.</title>
        <authorList>
            <person name="Tauch A."/>
            <person name="Schneider J."/>
            <person name="Szczepanowski R."/>
            <person name="Tilker A."/>
            <person name="Viehoever P."/>
            <person name="Gartemann K.-H."/>
            <person name="Arnold W."/>
            <person name="Blom J."/>
            <person name="Brinkrolf K."/>
            <person name="Brune I."/>
            <person name="Goetker S."/>
            <person name="Weisshaar B."/>
            <person name="Goesmann A."/>
            <person name="Droege M."/>
            <person name="Puehler A."/>
        </authorList>
    </citation>
    <scope>NUCLEOTIDE SEQUENCE [LARGE SCALE GENOMIC DNA]</scope>
    <source>
        <strain evidence="3">DSM 44385 / JCM 11950 / CIP 105744 / CCUG 35717</strain>
    </source>
</reference>
<dbReference type="KEGG" id="ckp:ckrop_1435"/>
<feature type="region of interest" description="Disordered" evidence="1">
    <location>
        <begin position="1"/>
        <end position="29"/>
    </location>
</feature>
<gene>
    <name evidence="2" type="ordered locus">ckrop_1435</name>
</gene>
<sequence>MSQEKNNTPHLVRNESVADGATPTGKPGAGFPDFYALREQPDGTPDMTLTVDEYDRLERDLFDVNNATLQMVYRFARFHQVAPLTALVLLIQNVCTALPAGTTFDIGLGRSPLNLYVAVLGRPGTGKGRASKVTTDQPPIQVAGRATYVETASCGSGEGLLTQLNANKDEPPAPTLFVENEVTKLTKVMNRDGSTLRPCVLSMFSGEDMGVTNKSERLRVQGGSYSASLRISCQYDTAGPLVSGVDDGLSERFLWVETIDPFSPVGSRRGDGPHLLKTVTFTHSDCPLHFTFPDGIRESVRRAHDMSRKMGRFTGTGGAHDTEIQARVASGFAALRSTTCVDHDDWERAGVILAYSNRVKRFIRAHVEAMSDEAEQDRFTKQVERRKKAIITALEKSNGQRWTTMRNGVNIRCRDAFDSAVEALRDEGRIRIGSDGSGRRGSLWLLSGNSLYAV</sequence>
<dbReference type="EMBL" id="CP001620">
    <property type="protein sequence ID" value="ACR18173.1"/>
    <property type="molecule type" value="Genomic_DNA"/>
</dbReference>
<evidence type="ECO:0000256" key="1">
    <source>
        <dbReference type="SAM" id="MobiDB-lite"/>
    </source>
</evidence>
<evidence type="ECO:0008006" key="4">
    <source>
        <dbReference type="Google" id="ProtNLM"/>
    </source>
</evidence>
<dbReference type="eggNOG" id="ENOG502ZBKQ">
    <property type="taxonomic scope" value="Bacteria"/>
</dbReference>
<dbReference type="HOGENOM" id="CLU_029916_0_0_11"/>
<dbReference type="RefSeq" id="WP_012732060.1">
    <property type="nucleotide sequence ID" value="NC_012704.1"/>
</dbReference>
<organism evidence="2 3">
    <name type="scientific">Corynebacterium kroppenstedtii (strain DSM 44385 / JCM 11950 / CIP 105744 / CCUG 35717)</name>
    <dbReference type="NCBI Taxonomy" id="645127"/>
    <lineage>
        <taxon>Bacteria</taxon>
        <taxon>Bacillati</taxon>
        <taxon>Actinomycetota</taxon>
        <taxon>Actinomycetes</taxon>
        <taxon>Mycobacteriales</taxon>
        <taxon>Corynebacteriaceae</taxon>
        <taxon>Corynebacterium</taxon>
    </lineage>
</organism>
<dbReference type="AlphaFoldDB" id="C4LK18"/>